<dbReference type="NCBIfam" id="TIGR01793">
    <property type="entry name" value="cit_synth_euk"/>
    <property type="match status" value="1"/>
</dbReference>
<name>A0A0K3CN89_RHOTO</name>
<dbReference type="SUPFAM" id="SSF48256">
    <property type="entry name" value="Citrate synthase"/>
    <property type="match status" value="1"/>
</dbReference>
<evidence type="ECO:0000256" key="2">
    <source>
        <dbReference type="ARBA" id="ARBA00010566"/>
    </source>
</evidence>
<dbReference type="OrthoDB" id="8017587at2759"/>
<dbReference type="EMBL" id="CWKI01000015">
    <property type="protein sequence ID" value="CTR11099.1"/>
    <property type="molecule type" value="Genomic_DNA"/>
</dbReference>
<comment type="similarity">
    <text evidence="2 7">Belongs to the citrate synthase family.</text>
</comment>
<dbReference type="GO" id="GO:0046912">
    <property type="term" value="F:acyltransferase activity, acyl groups converted into alkyl on transfer"/>
    <property type="evidence" value="ECO:0007669"/>
    <property type="project" value="InterPro"/>
</dbReference>
<feature type="active site" evidence="6">
    <location>
        <position position="294"/>
    </location>
</feature>
<protein>
    <recommendedName>
        <fullName evidence="7">Citrate synthase</fullName>
    </recommendedName>
</protein>
<evidence type="ECO:0000256" key="5">
    <source>
        <dbReference type="ARBA" id="ARBA00023128"/>
    </source>
</evidence>
<evidence type="ECO:0000256" key="6">
    <source>
        <dbReference type="PIRSR" id="PIRSR610109-1"/>
    </source>
</evidence>
<keyword evidence="3 7" id="KW-0808">Transferase</keyword>
<gene>
    <name evidence="8" type="primary">FGENESH: predicted gene_15.241</name>
    <name evidence="9" type="ORF">AAT19DRAFT_11331</name>
    <name evidence="8" type="ORF">BN2166_0069600</name>
</gene>
<dbReference type="STRING" id="5286.A0A0K3CN89"/>
<feature type="active site" evidence="6">
    <location>
        <position position="397"/>
    </location>
</feature>
<dbReference type="PRINTS" id="PR00143">
    <property type="entry name" value="CITRTSNTHASE"/>
</dbReference>
<dbReference type="FunFam" id="1.10.230.10:FF:000001">
    <property type="entry name" value="Citrate synthase"/>
    <property type="match status" value="1"/>
</dbReference>
<dbReference type="GO" id="GO:0006099">
    <property type="term" value="P:tricarboxylic acid cycle"/>
    <property type="evidence" value="ECO:0007669"/>
    <property type="project" value="InterPro"/>
</dbReference>
<evidence type="ECO:0000313" key="11">
    <source>
        <dbReference type="Proteomes" id="UP000239560"/>
    </source>
</evidence>
<keyword evidence="5" id="KW-0496">Mitochondrion</keyword>
<proteinExistence type="inferred from homology"/>
<dbReference type="GO" id="GO:0006101">
    <property type="term" value="P:citrate metabolic process"/>
    <property type="evidence" value="ECO:0007669"/>
    <property type="project" value="InterPro"/>
</dbReference>
<sequence>MFSATRTAARTAAQAANRRNVSTIRETLKEIIPERQALLKQIKSEHGSKTLGNVTVEQVVGGGRGIKFMLWDPSVLDAEEGIRFWGRSIPECQRDLPTAPGGQEILPEAMFWYLLTGKVPTAEQTKQFQEELVSRSELPAHVEKVLDSLPKTLHPMTQFVIGVAALNHDSQFAARYKSGMKKAEYWEPALEDSLDCVAKSFTIAARIYLHSYKDGAANMAPVDKSKDLSANFATQIGFGDSEGFVELIRLYNSLHTDHEGGNVSAHTTHLVGSALSDPFLSYSAALGGLAGPLHGLANQEVLRFILGMQKELGDSPSDEQIVQYIWKTLNSGQVIPGYGHAVLRKPDPRFAALREFGNKHPETANDPVFRMVDSLFKVAPGVLTEHGKTKNPFPNVDAASGSLLYHYGLTQFPYYTVTFGTSRAIGALSQYVWDRALGLPIERPKSLSMEAILKLVK</sequence>
<organism evidence="8 10">
    <name type="scientific">Rhodotorula toruloides</name>
    <name type="common">Yeast</name>
    <name type="synonym">Rhodosporidium toruloides</name>
    <dbReference type="NCBI Taxonomy" id="5286"/>
    <lineage>
        <taxon>Eukaryota</taxon>
        <taxon>Fungi</taxon>
        <taxon>Dikarya</taxon>
        <taxon>Basidiomycota</taxon>
        <taxon>Pucciniomycotina</taxon>
        <taxon>Microbotryomycetes</taxon>
        <taxon>Sporidiobolales</taxon>
        <taxon>Sporidiobolaceae</taxon>
        <taxon>Rhodotorula</taxon>
    </lineage>
</organism>
<dbReference type="InterPro" id="IPR016142">
    <property type="entry name" value="Citrate_synth-like_lrg_a-sub"/>
</dbReference>
<dbReference type="InterPro" id="IPR036969">
    <property type="entry name" value="Citrate_synthase_sf"/>
</dbReference>
<dbReference type="InterPro" id="IPR019810">
    <property type="entry name" value="Citrate_synthase_AS"/>
</dbReference>
<dbReference type="GO" id="GO:0005759">
    <property type="term" value="C:mitochondrial matrix"/>
    <property type="evidence" value="ECO:0007669"/>
    <property type="project" value="TreeGrafter"/>
</dbReference>
<dbReference type="Gene3D" id="1.10.230.10">
    <property type="entry name" value="Cytochrome P450-Terp, domain 2"/>
    <property type="match status" value="1"/>
</dbReference>
<dbReference type="Proteomes" id="UP000239560">
    <property type="component" value="Unassembled WGS sequence"/>
</dbReference>
<dbReference type="AlphaFoldDB" id="A0A0K3CN89"/>
<dbReference type="InterPro" id="IPR002020">
    <property type="entry name" value="Citrate_synthase"/>
</dbReference>
<evidence type="ECO:0000256" key="7">
    <source>
        <dbReference type="RuleBase" id="RU000441"/>
    </source>
</evidence>
<accession>A0A0K3CN89</accession>
<dbReference type="Gene3D" id="1.10.580.10">
    <property type="entry name" value="Citrate Synthase, domain 1"/>
    <property type="match status" value="1"/>
</dbReference>
<feature type="active site" evidence="6">
    <location>
        <position position="340"/>
    </location>
</feature>
<evidence type="ECO:0000313" key="8">
    <source>
        <dbReference type="EMBL" id="CTR11099.1"/>
    </source>
</evidence>
<keyword evidence="4" id="KW-0809">Transit peptide</keyword>
<reference evidence="9 11" key="2">
    <citation type="journal article" date="2018" name="Elife">
        <title>Functional genomics of lipid metabolism in the oleaginous yeast Rhodosporidium toruloides.</title>
        <authorList>
            <person name="Coradetti S.T."/>
            <person name="Pinel D."/>
            <person name="Geiselman G."/>
            <person name="Ito M."/>
            <person name="Mondo S."/>
            <person name="Reilly M.C."/>
            <person name="Cheng Y.F."/>
            <person name="Bauer S."/>
            <person name="Grigoriev I."/>
            <person name="Gladden J.M."/>
            <person name="Simmons B.A."/>
            <person name="Brem R."/>
            <person name="Arkin A.P."/>
            <person name="Skerker J.M."/>
        </authorList>
    </citation>
    <scope>NUCLEOTIDE SEQUENCE [LARGE SCALE GENOMIC DNA]</scope>
    <source>
        <strain evidence="9 11">NBRC 0880</strain>
    </source>
</reference>
<evidence type="ECO:0000313" key="10">
    <source>
        <dbReference type="Proteomes" id="UP000199069"/>
    </source>
</evidence>
<dbReference type="NCBIfam" id="NF007128">
    <property type="entry name" value="PRK09569.1"/>
    <property type="match status" value="1"/>
</dbReference>
<dbReference type="Proteomes" id="UP000199069">
    <property type="component" value="Unassembled WGS sequence"/>
</dbReference>
<evidence type="ECO:0000256" key="4">
    <source>
        <dbReference type="ARBA" id="ARBA00022946"/>
    </source>
</evidence>
<keyword evidence="10" id="KW-1185">Reference proteome</keyword>
<dbReference type="PANTHER" id="PTHR11739:SF15">
    <property type="entry name" value="CITRATE SYNTHASE 3, MITOCHONDRIAL"/>
    <property type="match status" value="1"/>
</dbReference>
<evidence type="ECO:0000313" key="9">
    <source>
        <dbReference type="EMBL" id="PRQ70582.1"/>
    </source>
</evidence>
<dbReference type="GO" id="GO:0005975">
    <property type="term" value="P:carbohydrate metabolic process"/>
    <property type="evidence" value="ECO:0007669"/>
    <property type="project" value="TreeGrafter"/>
</dbReference>
<dbReference type="PROSITE" id="PS00480">
    <property type="entry name" value="CITRATE_SYNTHASE"/>
    <property type="match status" value="1"/>
</dbReference>
<comment type="subcellular location">
    <subcellularLocation>
        <location evidence="1">Mitochondrion</location>
    </subcellularLocation>
</comment>
<dbReference type="EMBL" id="LCTV02000015">
    <property type="protein sequence ID" value="PRQ70582.1"/>
    <property type="molecule type" value="Genomic_DNA"/>
</dbReference>
<dbReference type="OMA" id="YTVIFGI"/>
<evidence type="ECO:0000256" key="1">
    <source>
        <dbReference type="ARBA" id="ARBA00004173"/>
    </source>
</evidence>
<dbReference type="InterPro" id="IPR016143">
    <property type="entry name" value="Citrate_synth-like_sm_a-sub"/>
</dbReference>
<dbReference type="Pfam" id="PF00285">
    <property type="entry name" value="Citrate_synt"/>
    <property type="match status" value="1"/>
</dbReference>
<dbReference type="FunFam" id="1.10.580.10:FF:000001">
    <property type="entry name" value="Citrate synthase"/>
    <property type="match status" value="1"/>
</dbReference>
<dbReference type="InterPro" id="IPR010109">
    <property type="entry name" value="Citrate_synthase_euk"/>
</dbReference>
<reference evidence="8 10" key="1">
    <citation type="submission" date="2015-07" db="EMBL/GenBank/DDBJ databases">
        <authorList>
            <person name="Cajimat M.N.B."/>
            <person name="Milazzo M.L."/>
            <person name="Fulhorst C.F."/>
        </authorList>
    </citation>
    <scope>NUCLEOTIDE SEQUENCE [LARGE SCALE GENOMIC DNA]</scope>
    <source>
        <strain evidence="8">Single colony</strain>
    </source>
</reference>
<evidence type="ECO:0000256" key="3">
    <source>
        <dbReference type="ARBA" id="ARBA00022679"/>
    </source>
</evidence>
<dbReference type="PANTHER" id="PTHR11739">
    <property type="entry name" value="CITRATE SYNTHASE"/>
    <property type="match status" value="1"/>
</dbReference>